<evidence type="ECO:0000256" key="6">
    <source>
        <dbReference type="ARBA" id="ARBA00023242"/>
    </source>
</evidence>
<dbReference type="PANTHER" id="PTHR13421">
    <property type="entry name" value="SNRNA-ACTIVATING PROTEIN COMPLEX SUBUNIT 3"/>
    <property type="match status" value="1"/>
</dbReference>
<dbReference type="GO" id="GO:0005634">
    <property type="term" value="C:nucleus"/>
    <property type="evidence" value="ECO:0007669"/>
    <property type="project" value="UniProtKB-SubCell"/>
</dbReference>
<dbReference type="GO" id="GO:0042795">
    <property type="term" value="P:snRNA transcription by RNA polymerase II"/>
    <property type="evidence" value="ECO:0007669"/>
    <property type="project" value="TreeGrafter"/>
</dbReference>
<dbReference type="Proteomes" id="UP001140206">
    <property type="component" value="Chromosome 5"/>
</dbReference>
<comment type="similarity">
    <text evidence="2">Belongs to the SNAPC3/SRD2 family.</text>
</comment>
<evidence type="ECO:0000256" key="1">
    <source>
        <dbReference type="ARBA" id="ARBA00004123"/>
    </source>
</evidence>
<comment type="subcellular location">
    <subcellularLocation>
        <location evidence="1">Nucleus</location>
    </subcellularLocation>
</comment>
<comment type="caution">
    <text evidence="8">The sequence shown here is derived from an EMBL/GenBank/DDBJ whole genome shotgun (WGS) entry which is preliminary data.</text>
</comment>
<evidence type="ECO:0000256" key="4">
    <source>
        <dbReference type="ARBA" id="ARBA00023125"/>
    </source>
</evidence>
<accession>A0AAV8C1A2</accession>
<dbReference type="InterPro" id="IPR022042">
    <property type="entry name" value="snRNA-activating_su3"/>
</dbReference>
<dbReference type="GO" id="GO:0000978">
    <property type="term" value="F:RNA polymerase II cis-regulatory region sequence-specific DNA binding"/>
    <property type="evidence" value="ECO:0007669"/>
    <property type="project" value="TreeGrafter"/>
</dbReference>
<evidence type="ECO:0000256" key="7">
    <source>
        <dbReference type="SAM" id="MobiDB-lite"/>
    </source>
</evidence>
<evidence type="ECO:0000313" key="8">
    <source>
        <dbReference type="EMBL" id="KAJ4748599.1"/>
    </source>
</evidence>
<keyword evidence="5" id="KW-0804">Transcription</keyword>
<keyword evidence="6" id="KW-0539">Nucleus</keyword>
<evidence type="ECO:0000256" key="5">
    <source>
        <dbReference type="ARBA" id="ARBA00023163"/>
    </source>
</evidence>
<evidence type="ECO:0000313" key="9">
    <source>
        <dbReference type="Proteomes" id="UP001140206"/>
    </source>
</evidence>
<feature type="region of interest" description="Disordered" evidence="7">
    <location>
        <begin position="179"/>
        <end position="250"/>
    </location>
</feature>
<dbReference type="GO" id="GO:0003681">
    <property type="term" value="F:bent DNA binding"/>
    <property type="evidence" value="ECO:0007669"/>
    <property type="project" value="TreeGrafter"/>
</dbReference>
<feature type="compositionally biased region" description="Basic and acidic residues" evidence="7">
    <location>
        <begin position="196"/>
        <end position="232"/>
    </location>
</feature>
<organism evidence="8 9">
    <name type="scientific">Rhynchospora pubera</name>
    <dbReference type="NCBI Taxonomy" id="906938"/>
    <lineage>
        <taxon>Eukaryota</taxon>
        <taxon>Viridiplantae</taxon>
        <taxon>Streptophyta</taxon>
        <taxon>Embryophyta</taxon>
        <taxon>Tracheophyta</taxon>
        <taxon>Spermatophyta</taxon>
        <taxon>Magnoliopsida</taxon>
        <taxon>Liliopsida</taxon>
        <taxon>Poales</taxon>
        <taxon>Cyperaceae</taxon>
        <taxon>Cyperoideae</taxon>
        <taxon>Rhynchosporeae</taxon>
        <taxon>Rhynchospora</taxon>
    </lineage>
</organism>
<dbReference type="EMBL" id="JAMFTS010000005">
    <property type="protein sequence ID" value="KAJ4748599.1"/>
    <property type="molecule type" value="Genomic_DNA"/>
</dbReference>
<dbReference type="GO" id="GO:0001046">
    <property type="term" value="F:core promoter sequence-specific DNA binding"/>
    <property type="evidence" value="ECO:0007669"/>
    <property type="project" value="TreeGrafter"/>
</dbReference>
<dbReference type="AlphaFoldDB" id="A0AAV8C1A2"/>
<sequence length="559" mass="63590">MAGPPIESCMFFGLRLNSCGSTDSTQIAKCTNLFSPSKTKLDSDRFHCVCASLPFPSRLDLPTAEPLKPSAMEEDREEGGGENRFVAPNSRLPCARGGPIFLLDLVGPLSSGADFKASVLRELDCLQSDLISSDLDLDLDLDVDLEVDELKILTEQELFERALQQNLEEDDIRPAAADTLQATEQADVPTRCEQPVVERESSCERSSSRSDEGTSDHSVVTHEDNLHEENVRQKKRKKKGRHFDRETRATQLEGPYLEKVKQLAELKRKQDEEKLAARLHSFCGTSTCTNSERMRSLKFSTTPAKVKATRPGQSIPIKCPEVILCVEIYHPQKYGTKTQEFLVLGSQMLTDLRDNIYCLTDKVMKAVGKSDPSAYFLIEDTFYNDLRQHSSIDYSRSIIDWLENSQGEASAKWDAILSGALRKKQKELLGDLEASSLPKFKTAHMQKTCFSNVRFRLGNGYLYCHQGNCRHLIVIRDMRLLDPDDAQMQGDYPMLMYQLRTKYRKCSVCRIYHANKMTVDDKWASVNPCYFCLNCYYLLHYNEDNTLLYPHQAFDYIHE</sequence>
<proteinExistence type="inferred from homology"/>
<keyword evidence="4" id="KW-0238">DNA-binding</keyword>
<dbReference type="GO" id="GO:0042796">
    <property type="term" value="P:snRNA transcription by RNA polymerase III"/>
    <property type="evidence" value="ECO:0007669"/>
    <property type="project" value="TreeGrafter"/>
</dbReference>
<feature type="compositionally biased region" description="Basic residues" evidence="7">
    <location>
        <begin position="233"/>
        <end position="242"/>
    </location>
</feature>
<name>A0AAV8C1A2_9POAL</name>
<keyword evidence="9" id="KW-1185">Reference proteome</keyword>
<protein>
    <submittedName>
        <fullName evidence="8">snRNA-activating protein complex subunit</fullName>
    </submittedName>
</protein>
<dbReference type="GO" id="GO:0001006">
    <property type="term" value="F:RNA polymerase III type 3 promoter sequence-specific DNA binding"/>
    <property type="evidence" value="ECO:0007669"/>
    <property type="project" value="TreeGrafter"/>
</dbReference>
<keyword evidence="3" id="KW-0805">Transcription regulation</keyword>
<evidence type="ECO:0000256" key="3">
    <source>
        <dbReference type="ARBA" id="ARBA00023015"/>
    </source>
</evidence>
<dbReference type="Pfam" id="PF12251">
    <property type="entry name" value="SNAPC3"/>
    <property type="match status" value="1"/>
</dbReference>
<dbReference type="PANTHER" id="PTHR13421:SF16">
    <property type="entry name" value="SNRNA-ACTIVATING PROTEIN COMPLEX SUBUNIT 3"/>
    <property type="match status" value="1"/>
</dbReference>
<gene>
    <name evidence="8" type="ORF">LUZ62_083004</name>
</gene>
<evidence type="ECO:0000256" key="2">
    <source>
        <dbReference type="ARBA" id="ARBA00010410"/>
    </source>
</evidence>
<dbReference type="GO" id="GO:0019185">
    <property type="term" value="C:snRNA-activating protein complex"/>
    <property type="evidence" value="ECO:0007669"/>
    <property type="project" value="TreeGrafter"/>
</dbReference>
<reference evidence="8" key="1">
    <citation type="submission" date="2022-08" db="EMBL/GenBank/DDBJ databases">
        <authorList>
            <person name="Marques A."/>
        </authorList>
    </citation>
    <scope>NUCLEOTIDE SEQUENCE</scope>
    <source>
        <strain evidence="8">RhyPub2mFocal</strain>
        <tissue evidence="8">Leaves</tissue>
    </source>
</reference>